<proteinExistence type="predicted"/>
<protein>
    <recommendedName>
        <fullName evidence="4">Lipoprotein</fullName>
    </recommendedName>
</protein>
<accession>A0A833LWE1</accession>
<name>A0A833LWE1_9LEPT</name>
<organism evidence="2 3">
    <name type="scientific">Leptonema illini</name>
    <dbReference type="NCBI Taxonomy" id="183"/>
    <lineage>
        <taxon>Bacteria</taxon>
        <taxon>Pseudomonadati</taxon>
        <taxon>Spirochaetota</taxon>
        <taxon>Spirochaetia</taxon>
        <taxon>Leptospirales</taxon>
        <taxon>Leptospiraceae</taxon>
        <taxon>Leptonema</taxon>
    </lineage>
</organism>
<reference evidence="2 3" key="1">
    <citation type="submission" date="2019-10" db="EMBL/GenBank/DDBJ databases">
        <title>Extracellular Electron Transfer in a Candidatus Methanoperedens spp. Enrichment Culture.</title>
        <authorList>
            <person name="Berger S."/>
            <person name="Rangel Shaw D."/>
            <person name="Berben T."/>
            <person name="In 'T Zandt M."/>
            <person name="Frank J."/>
            <person name="Reimann J."/>
            <person name="Jetten M.S.M."/>
            <person name="Welte C.U."/>
        </authorList>
    </citation>
    <scope>NUCLEOTIDE SEQUENCE [LARGE SCALE GENOMIC DNA]</scope>
    <source>
        <strain evidence="2">SB12</strain>
    </source>
</reference>
<evidence type="ECO:0000256" key="1">
    <source>
        <dbReference type="SAM" id="SignalP"/>
    </source>
</evidence>
<dbReference type="PROSITE" id="PS51257">
    <property type="entry name" value="PROKAR_LIPOPROTEIN"/>
    <property type="match status" value="1"/>
</dbReference>
<dbReference type="Proteomes" id="UP000460298">
    <property type="component" value="Unassembled WGS sequence"/>
</dbReference>
<gene>
    <name evidence="2" type="ORF">F9K24_20625</name>
</gene>
<evidence type="ECO:0000313" key="2">
    <source>
        <dbReference type="EMBL" id="KAB2929133.1"/>
    </source>
</evidence>
<dbReference type="AlphaFoldDB" id="A0A833LWE1"/>
<dbReference type="EMBL" id="WBUI01000036">
    <property type="protein sequence ID" value="KAB2929133.1"/>
    <property type="molecule type" value="Genomic_DNA"/>
</dbReference>
<comment type="caution">
    <text evidence="2">The sequence shown here is derived from an EMBL/GenBank/DDBJ whole genome shotgun (WGS) entry which is preliminary data.</text>
</comment>
<feature type="chain" id="PRO_5032376563" description="Lipoprotein" evidence="1">
    <location>
        <begin position="20"/>
        <end position="219"/>
    </location>
</feature>
<feature type="signal peptide" evidence="1">
    <location>
        <begin position="1"/>
        <end position="19"/>
    </location>
</feature>
<sequence>MRKQKAFFSVIHFTILLYAAIGCKGSAAKSSPINPKDFGYHGLTLGMDLKSLRSRIVEIKDCFNYEENEFQRLINNEFAESAGIRLTRKRQCQSSEWENTKEIIIMTLKKRSNQPVVFHLIIDLKGPGLFEKNRNMLEKLYDKPIFAESPDGCAGKAPCFLLWDIGETKNYREYIRALPEPKEKGEVRVTLMNFYYEDKIVLTYTGYKLSHEILAPKDH</sequence>
<keyword evidence="1" id="KW-0732">Signal</keyword>
<evidence type="ECO:0008006" key="4">
    <source>
        <dbReference type="Google" id="ProtNLM"/>
    </source>
</evidence>
<evidence type="ECO:0000313" key="3">
    <source>
        <dbReference type="Proteomes" id="UP000460298"/>
    </source>
</evidence>